<gene>
    <name evidence="2" type="ORF">KHLLAP_LOCUS7187</name>
</gene>
<reference evidence="2" key="1">
    <citation type="submission" date="2023-10" db="EMBL/GenBank/DDBJ databases">
        <authorList>
            <person name="Hackl T."/>
        </authorList>
    </citation>
    <scope>NUCLEOTIDE SEQUENCE</scope>
</reference>
<dbReference type="AlphaFoldDB" id="A0AAI8YGS8"/>
<sequence length="208" mass="22059">MEDDASSQFKAPLRPGADVLAVKPDSPSSSSSADSLGNMVRYLTLDDGGYTRTRGGTGGPRPGRPVPGRPPTGGPRKNNWDYEIAGSVLPEASEPTESIDTGSKQSIRDPGAAVNGEHANVNPGKLGPPPGPVPHPPPYAPPRPAAGRFGRWKRTSRSCKPSFTVSVFVICKGRRPVARTCKITRMVRPWETVLPGGDAERFNQGVVL</sequence>
<dbReference type="EMBL" id="CAUWAG010000010">
    <property type="protein sequence ID" value="CAJ2506719.1"/>
    <property type="molecule type" value="Genomic_DNA"/>
</dbReference>
<feature type="compositionally biased region" description="Low complexity" evidence="1">
    <location>
        <begin position="24"/>
        <end position="35"/>
    </location>
</feature>
<proteinExistence type="predicted"/>
<comment type="caution">
    <text evidence="2">The sequence shown here is derived from an EMBL/GenBank/DDBJ whole genome shotgun (WGS) entry which is preliminary data.</text>
</comment>
<feature type="region of interest" description="Disordered" evidence="1">
    <location>
        <begin position="1"/>
        <end position="131"/>
    </location>
</feature>
<name>A0AAI8YGS8_9PEZI</name>
<protein>
    <submittedName>
        <fullName evidence="2">Uu.00g079050.m01.CDS01</fullName>
    </submittedName>
</protein>
<organism evidence="2 3">
    <name type="scientific">Anthostomella pinea</name>
    <dbReference type="NCBI Taxonomy" id="933095"/>
    <lineage>
        <taxon>Eukaryota</taxon>
        <taxon>Fungi</taxon>
        <taxon>Dikarya</taxon>
        <taxon>Ascomycota</taxon>
        <taxon>Pezizomycotina</taxon>
        <taxon>Sordariomycetes</taxon>
        <taxon>Xylariomycetidae</taxon>
        <taxon>Xylariales</taxon>
        <taxon>Xylariaceae</taxon>
        <taxon>Anthostomella</taxon>
    </lineage>
</organism>
<evidence type="ECO:0000256" key="1">
    <source>
        <dbReference type="SAM" id="MobiDB-lite"/>
    </source>
</evidence>
<feature type="compositionally biased region" description="Pro residues" evidence="1">
    <location>
        <begin position="62"/>
        <end position="73"/>
    </location>
</feature>
<evidence type="ECO:0000313" key="2">
    <source>
        <dbReference type="EMBL" id="CAJ2506719.1"/>
    </source>
</evidence>
<keyword evidence="3" id="KW-1185">Reference proteome</keyword>
<dbReference type="Proteomes" id="UP001295740">
    <property type="component" value="Unassembled WGS sequence"/>
</dbReference>
<evidence type="ECO:0000313" key="3">
    <source>
        <dbReference type="Proteomes" id="UP001295740"/>
    </source>
</evidence>
<accession>A0AAI8YGS8</accession>
<feature type="compositionally biased region" description="Polar residues" evidence="1">
    <location>
        <begin position="95"/>
        <end position="105"/>
    </location>
</feature>